<sequence length="275" mass="29575">MLSKLPHTKHFLLVVTPLVASFSVASSASLAATLAFSESRFELKDFSHTPLDTATLTDTQTLAISTSGDVTAFANAEALFIPDETKAENFSLSTAQGEGVEYLGVAESLAAVIGYDFQVNPGEFSFNFRGALNLGTAIENEKSESANAYGNILFQLVNSVTGEVIDYFALYGGLNTPGEGDYLDYEYSGNITFTEEPDLTTDFNSNTEFAIASVKGTYSRTFDSLTYLTLLEVKNNEVAVKAPEPSATLALLFFSILAISYGAKNKLTNSKTKIN</sequence>
<evidence type="ECO:0000256" key="1">
    <source>
        <dbReference type="SAM" id="SignalP"/>
    </source>
</evidence>
<protein>
    <submittedName>
        <fullName evidence="2">PEP-CTERM sorting domain-containing protein</fullName>
    </submittedName>
</protein>
<dbReference type="Proteomes" id="UP001576776">
    <property type="component" value="Unassembled WGS sequence"/>
</dbReference>
<reference evidence="2 3" key="1">
    <citation type="submission" date="2024-09" db="EMBL/GenBank/DDBJ databases">
        <title>Floridaenema gen nov. (Aerosakkonemataceae, Aerosakkonematales ord. nov., Cyanobacteria) from benthic tropical and subtropical fresh waters, with the description of four new species.</title>
        <authorList>
            <person name="Moretto J.A."/>
            <person name="Berthold D.E."/>
            <person name="Lefler F.W."/>
            <person name="Huang I.-S."/>
            <person name="Laughinghouse H. IV."/>
        </authorList>
    </citation>
    <scope>NUCLEOTIDE SEQUENCE [LARGE SCALE GENOMIC DNA]</scope>
    <source>
        <strain evidence="2 3">BLCC-F154</strain>
    </source>
</reference>
<keyword evidence="3" id="KW-1185">Reference proteome</keyword>
<name>A0ABV4YG30_9CYAN</name>
<keyword evidence="1" id="KW-0732">Signal</keyword>
<feature type="signal peptide" evidence="1">
    <location>
        <begin position="1"/>
        <end position="31"/>
    </location>
</feature>
<dbReference type="EMBL" id="JBHFNS010000077">
    <property type="protein sequence ID" value="MFB2937759.1"/>
    <property type="molecule type" value="Genomic_DNA"/>
</dbReference>
<feature type="chain" id="PRO_5045375879" evidence="1">
    <location>
        <begin position="32"/>
        <end position="275"/>
    </location>
</feature>
<organism evidence="2 3">
    <name type="scientific">Floridaenema fluviatile BLCC-F154</name>
    <dbReference type="NCBI Taxonomy" id="3153640"/>
    <lineage>
        <taxon>Bacteria</taxon>
        <taxon>Bacillati</taxon>
        <taxon>Cyanobacteriota</taxon>
        <taxon>Cyanophyceae</taxon>
        <taxon>Oscillatoriophycideae</taxon>
        <taxon>Aerosakkonematales</taxon>
        <taxon>Aerosakkonemataceae</taxon>
        <taxon>Floridanema</taxon>
        <taxon>Floridanema fluviatile</taxon>
    </lineage>
</organism>
<evidence type="ECO:0000313" key="3">
    <source>
        <dbReference type="Proteomes" id="UP001576776"/>
    </source>
</evidence>
<gene>
    <name evidence="2" type="ORF">ACE1B6_21125</name>
</gene>
<accession>A0ABV4YG30</accession>
<comment type="caution">
    <text evidence="2">The sequence shown here is derived from an EMBL/GenBank/DDBJ whole genome shotgun (WGS) entry which is preliminary data.</text>
</comment>
<proteinExistence type="predicted"/>
<dbReference type="RefSeq" id="WP_413259238.1">
    <property type="nucleotide sequence ID" value="NZ_JBHFNS010000077.1"/>
</dbReference>
<evidence type="ECO:0000313" key="2">
    <source>
        <dbReference type="EMBL" id="MFB2937759.1"/>
    </source>
</evidence>